<evidence type="ECO:0000259" key="6">
    <source>
        <dbReference type="SMART" id="SM01001"/>
    </source>
</evidence>
<evidence type="ECO:0000256" key="4">
    <source>
        <dbReference type="PIRSR" id="PIRSR001338-1"/>
    </source>
</evidence>
<dbReference type="InterPro" id="IPR024694">
    <property type="entry name" value="PurE_prokaryotes"/>
</dbReference>
<dbReference type="GO" id="GO:0016853">
    <property type="term" value="F:isomerase activity"/>
    <property type="evidence" value="ECO:0007669"/>
    <property type="project" value="UniProtKB-KW"/>
</dbReference>
<name>A0A0G1T0G2_9BACT</name>
<comment type="pathway">
    <text evidence="3">Purine metabolism.</text>
</comment>
<feature type="compositionally biased region" description="Basic and acidic residues" evidence="5">
    <location>
        <begin position="141"/>
        <end position="159"/>
    </location>
</feature>
<sequence length="165" mass="17307">GIIMGSDSDLEVFAEAAKILEEFGVAYDMTVGSAHRAPERAQKYSSEARGRGMKVLIAGAGGAAHLAGVIAAHTTLPVVGLPVKAKSLDGLDSLLSTVQMPPGIPVATVGINAGKNAGLLAIQILAVEDKTLEEKLKDYKKNMSKEQETKGEKLSEVGYKKYLGK</sequence>
<reference evidence="7 8" key="1">
    <citation type="journal article" date="2015" name="Nature">
        <title>rRNA introns, odd ribosomes, and small enigmatic genomes across a large radiation of phyla.</title>
        <authorList>
            <person name="Brown C.T."/>
            <person name="Hug L.A."/>
            <person name="Thomas B.C."/>
            <person name="Sharon I."/>
            <person name="Castelle C.J."/>
            <person name="Singh A."/>
            <person name="Wilkins M.J."/>
            <person name="Williams K.H."/>
            <person name="Banfield J.F."/>
        </authorList>
    </citation>
    <scope>NUCLEOTIDE SEQUENCE [LARGE SCALE GENOMIC DNA]</scope>
</reference>
<dbReference type="InterPro" id="IPR033747">
    <property type="entry name" value="PurE_ClassI"/>
</dbReference>
<proteinExistence type="inferred from homology"/>
<evidence type="ECO:0000313" key="7">
    <source>
        <dbReference type="EMBL" id="KKU75311.1"/>
    </source>
</evidence>
<dbReference type="SMART" id="SM01001">
    <property type="entry name" value="AIRC"/>
    <property type="match status" value="1"/>
</dbReference>
<feature type="binding site" evidence="4">
    <location>
        <position position="36"/>
    </location>
    <ligand>
        <name>substrate</name>
    </ligand>
</feature>
<feature type="binding site" evidence="4">
    <location>
        <position position="9"/>
    </location>
    <ligand>
        <name>substrate</name>
    </ligand>
</feature>
<evidence type="ECO:0000256" key="5">
    <source>
        <dbReference type="SAM" id="MobiDB-lite"/>
    </source>
</evidence>
<accession>A0A0G1T0G2</accession>
<dbReference type="Pfam" id="PF00731">
    <property type="entry name" value="AIRC"/>
    <property type="match status" value="1"/>
</dbReference>
<dbReference type="PANTHER" id="PTHR23046">
    <property type="entry name" value="PHOSPHORIBOSYLAMINOIMIDAZOLE CARBOXYLASE CATALYTIC SUBUNIT"/>
    <property type="match status" value="1"/>
</dbReference>
<feature type="non-terminal residue" evidence="7">
    <location>
        <position position="1"/>
    </location>
</feature>
<dbReference type="GO" id="GO:0006189">
    <property type="term" value="P:'de novo' IMP biosynthetic process"/>
    <property type="evidence" value="ECO:0007669"/>
    <property type="project" value="InterPro"/>
</dbReference>
<feature type="region of interest" description="Disordered" evidence="5">
    <location>
        <begin position="141"/>
        <end position="165"/>
    </location>
</feature>
<dbReference type="PATRIC" id="fig|1618749.3.peg.371"/>
<evidence type="ECO:0000256" key="1">
    <source>
        <dbReference type="ARBA" id="ARBA00022755"/>
    </source>
</evidence>
<dbReference type="HAMAP" id="MF_01929">
    <property type="entry name" value="PurE_classI"/>
    <property type="match status" value="1"/>
</dbReference>
<evidence type="ECO:0000313" key="8">
    <source>
        <dbReference type="Proteomes" id="UP000034879"/>
    </source>
</evidence>
<dbReference type="SUPFAM" id="SSF52255">
    <property type="entry name" value="N5-CAIR mutase (phosphoribosylaminoimidazole carboxylase, PurE)"/>
    <property type="match status" value="1"/>
</dbReference>
<dbReference type="PIRSF" id="PIRSF001338">
    <property type="entry name" value="AIR_carboxylase"/>
    <property type="match status" value="1"/>
</dbReference>
<keyword evidence="2" id="KW-0413">Isomerase</keyword>
<dbReference type="PANTHER" id="PTHR23046:SF2">
    <property type="entry name" value="PHOSPHORIBOSYLAMINOIMIDAZOLE CARBOXYLASE"/>
    <property type="match status" value="1"/>
</dbReference>
<dbReference type="InterPro" id="IPR000031">
    <property type="entry name" value="PurE_dom"/>
</dbReference>
<feature type="domain" description="PurE" evidence="6">
    <location>
        <begin position="1"/>
        <end position="147"/>
    </location>
</feature>
<dbReference type="Gene3D" id="3.40.50.1970">
    <property type="match status" value="1"/>
</dbReference>
<dbReference type="Proteomes" id="UP000034879">
    <property type="component" value="Unassembled WGS sequence"/>
</dbReference>
<comment type="caution">
    <text evidence="7">The sequence shown here is derived from an EMBL/GenBank/DDBJ whole genome shotgun (WGS) entry which is preliminary data.</text>
</comment>
<dbReference type="EMBL" id="LCOJ01000016">
    <property type="protein sequence ID" value="KKU75311.1"/>
    <property type="molecule type" value="Genomic_DNA"/>
</dbReference>
<organism evidence="7 8">
    <name type="scientific">Candidatus Nomurabacteria bacterium GW2011_GWB1_47_6</name>
    <dbReference type="NCBI Taxonomy" id="1618749"/>
    <lineage>
        <taxon>Bacteria</taxon>
        <taxon>Candidatus Nomuraibacteriota</taxon>
    </lineage>
</organism>
<dbReference type="AlphaFoldDB" id="A0A0G1T0G2"/>
<evidence type="ECO:0000256" key="3">
    <source>
        <dbReference type="ARBA" id="ARBA00025704"/>
    </source>
</evidence>
<keyword evidence="1" id="KW-0658">Purine biosynthesis</keyword>
<feature type="binding site" evidence="4">
    <location>
        <position position="6"/>
    </location>
    <ligand>
        <name>substrate</name>
    </ligand>
</feature>
<gene>
    <name evidence="7" type="ORF">UY01_C0016G0001</name>
</gene>
<protein>
    <submittedName>
        <fullName evidence="7">N5-carboxyaminoimidazole ribonucleotide mutase</fullName>
    </submittedName>
</protein>
<dbReference type="NCBIfam" id="TIGR01162">
    <property type="entry name" value="purE"/>
    <property type="match status" value="1"/>
</dbReference>
<evidence type="ECO:0000256" key="2">
    <source>
        <dbReference type="ARBA" id="ARBA00023235"/>
    </source>
</evidence>